<evidence type="ECO:0000313" key="1">
    <source>
        <dbReference type="EMBL" id="UTT84556.1"/>
    </source>
</evidence>
<proteinExistence type="predicted"/>
<protein>
    <recommendedName>
        <fullName evidence="3">RiboL-PSP-HEPN domain-containing protein</fullName>
    </recommendedName>
</protein>
<name>A0ABY5G3I7_VIBPE</name>
<reference evidence="1" key="1">
    <citation type="submission" date="2022-01" db="EMBL/GenBank/DDBJ databases">
        <title>Alginate degradation mechanism of Vibrio pelagius WXL662.</title>
        <authorList>
            <person name="He X."/>
        </authorList>
    </citation>
    <scope>NUCLEOTIDE SEQUENCE</scope>
    <source>
        <strain evidence="1">WXL662</strain>
    </source>
</reference>
<evidence type="ECO:0008006" key="3">
    <source>
        <dbReference type="Google" id="ProtNLM"/>
    </source>
</evidence>
<keyword evidence="2" id="KW-1185">Reference proteome</keyword>
<gene>
    <name evidence="1" type="ORF">LZI70_12850</name>
</gene>
<accession>A0ABY5G3I7</accession>
<dbReference type="RefSeq" id="WP_255230505.1">
    <property type="nucleotide sequence ID" value="NZ_CP090614.1"/>
</dbReference>
<organism evidence="1 2">
    <name type="scientific">Vibrio pelagius</name>
    <dbReference type="NCBI Taxonomy" id="28169"/>
    <lineage>
        <taxon>Bacteria</taxon>
        <taxon>Pseudomonadati</taxon>
        <taxon>Pseudomonadota</taxon>
        <taxon>Gammaproteobacteria</taxon>
        <taxon>Vibrionales</taxon>
        <taxon>Vibrionaceae</taxon>
        <taxon>Vibrio</taxon>
    </lineage>
</organism>
<evidence type="ECO:0000313" key="2">
    <source>
        <dbReference type="Proteomes" id="UP001059120"/>
    </source>
</evidence>
<sequence>MEKWKQELKSEVVRNAYERYLDRLEAISTVYSVVLYTDAKLKQGGDFINDNEKIRLSDYFSDGFTTIKTKGDIERSSMSGALHQINCTQAIIAILANFENFVDECISIFSVPGAAVRNAKVTTLYGEIDNSSVLKKFAAIHQYLDIESNAFREMEMTTYYKYTLIRNRLVHQQGKLKSGDQILDYWAVDGFLHFDDEAVDSIIHFFLIPLTTFVRALSDVHVNRYT</sequence>
<dbReference type="Proteomes" id="UP001059120">
    <property type="component" value="Chromosome 1"/>
</dbReference>
<dbReference type="EMBL" id="CP090614">
    <property type="protein sequence ID" value="UTT84556.1"/>
    <property type="molecule type" value="Genomic_DNA"/>
</dbReference>